<keyword evidence="6 11" id="KW-0547">Nucleotide-binding</keyword>
<dbReference type="HAMAP" id="MF_01220_B">
    <property type="entry name" value="PyrH_B"/>
    <property type="match status" value="1"/>
</dbReference>
<dbReference type="AlphaFoldDB" id="A0A0G0AZQ7"/>
<dbReference type="EMBL" id="LBOI01000003">
    <property type="protein sequence ID" value="KKP32040.1"/>
    <property type="molecule type" value="Genomic_DNA"/>
</dbReference>
<reference evidence="13 14" key="1">
    <citation type="journal article" date="2015" name="Nature">
        <title>rRNA introns, odd ribosomes, and small enigmatic genomes across a large radiation of phyla.</title>
        <authorList>
            <person name="Brown C.T."/>
            <person name="Hug L.A."/>
            <person name="Thomas B.C."/>
            <person name="Sharon I."/>
            <person name="Castelle C.J."/>
            <person name="Singh A."/>
            <person name="Wilkins M.J."/>
            <person name="Williams K.H."/>
            <person name="Banfield J.F."/>
        </authorList>
    </citation>
    <scope>NUCLEOTIDE SEQUENCE [LARGE SCALE GENOMIC DNA]</scope>
</reference>
<comment type="function">
    <text evidence="11">Catalyzes the reversible phosphorylation of UMP to UDP.</text>
</comment>
<dbReference type="InterPro" id="IPR001048">
    <property type="entry name" value="Asp/Glu/Uridylate_kinase"/>
</dbReference>
<comment type="pathway">
    <text evidence="2 11">Pyrimidine metabolism; CTP biosynthesis via de novo pathway; UDP from UMP (UMPK route): step 1/1.</text>
</comment>
<protein>
    <recommendedName>
        <fullName evidence="11">Uridylate kinase</fullName>
        <shortName evidence="11">UK</shortName>
        <ecNumber evidence="11">2.7.4.22</ecNumber>
    </recommendedName>
    <alternativeName>
        <fullName evidence="11">Uridine monophosphate kinase</fullName>
        <shortName evidence="11">UMP kinase</shortName>
        <shortName evidence="11">UMPK</shortName>
    </alternativeName>
</protein>
<evidence type="ECO:0000256" key="8">
    <source>
        <dbReference type="ARBA" id="ARBA00022840"/>
    </source>
</evidence>
<dbReference type="PIRSF" id="PIRSF005650">
    <property type="entry name" value="Uridylate_kin"/>
    <property type="match status" value="1"/>
</dbReference>
<feature type="binding site" evidence="11">
    <location>
        <position position="69"/>
    </location>
    <ligand>
        <name>ATP</name>
        <dbReference type="ChEBI" id="CHEBI:30616"/>
    </ligand>
</feature>
<comment type="similarity">
    <text evidence="3 11">Belongs to the UMP kinase family.</text>
</comment>
<evidence type="ECO:0000256" key="11">
    <source>
        <dbReference type="HAMAP-Rule" id="MF_01220"/>
    </source>
</evidence>
<feature type="domain" description="Aspartate/glutamate/uridylate kinase" evidence="12">
    <location>
        <begin position="17"/>
        <end position="226"/>
    </location>
</feature>
<feature type="binding site" evidence="11">
    <location>
        <position position="64"/>
    </location>
    <ligand>
        <name>UMP</name>
        <dbReference type="ChEBI" id="CHEBI:57865"/>
    </ligand>
</feature>
<evidence type="ECO:0000256" key="1">
    <source>
        <dbReference type="ARBA" id="ARBA00004496"/>
    </source>
</evidence>
<sequence length="248" mass="27635">MEKLTGIIFFKLVKKIKRAILKLSGELFSEKSNHISFLQYDLVARKLIKIQKETKIELAVVVGGGNIFRGREANNRVDHNEADSMGMLATVINGIGLKEALVRNGASDTRLMTSISIPQMAELYIRNKGRHHLAHSRLVIIAGGLGIPNFSTDSAVAQFADELRCEMIFKASTVDGVYDSDPKENKRAKKYSNLTYQQALDQRLKVIDATAFTMSEKSGIPIFVFNIKKLHRLPDIIKGDLSFGTLIN</sequence>
<dbReference type="InterPro" id="IPR036393">
    <property type="entry name" value="AceGlu_kinase-like_sf"/>
</dbReference>
<evidence type="ECO:0000259" key="12">
    <source>
        <dbReference type="Pfam" id="PF00696"/>
    </source>
</evidence>
<gene>
    <name evidence="11" type="primary">pyrH</name>
    <name evidence="13" type="ORF">UR21_C0003G0073</name>
</gene>
<dbReference type="UniPathway" id="UPA00159">
    <property type="reaction ID" value="UER00275"/>
</dbReference>
<dbReference type="GO" id="GO:0044210">
    <property type="term" value="P:'de novo' CTP biosynthetic process"/>
    <property type="evidence" value="ECO:0007669"/>
    <property type="project" value="UniProtKB-UniRule"/>
</dbReference>
<feature type="binding site" evidence="11">
    <location>
        <begin position="145"/>
        <end position="152"/>
    </location>
    <ligand>
        <name>UMP</name>
        <dbReference type="ChEBI" id="CHEBI:57865"/>
    </ligand>
</feature>
<proteinExistence type="inferred from homology"/>
<keyword evidence="5 11" id="KW-0808">Transferase</keyword>
<evidence type="ECO:0000256" key="7">
    <source>
        <dbReference type="ARBA" id="ARBA00022777"/>
    </source>
</evidence>
<organism evidence="13 14">
    <name type="scientific">Candidatus Woesebacteria bacterium GW2011_GWC2_31_9</name>
    <dbReference type="NCBI Taxonomy" id="1618586"/>
    <lineage>
        <taxon>Bacteria</taxon>
        <taxon>Candidatus Woeseibacteriota</taxon>
    </lineage>
</organism>
<comment type="catalytic activity">
    <reaction evidence="10 11">
        <text>UMP + ATP = UDP + ADP</text>
        <dbReference type="Rhea" id="RHEA:24400"/>
        <dbReference type="ChEBI" id="CHEBI:30616"/>
        <dbReference type="ChEBI" id="CHEBI:57865"/>
        <dbReference type="ChEBI" id="CHEBI:58223"/>
        <dbReference type="ChEBI" id="CHEBI:456216"/>
        <dbReference type="EC" id="2.7.4.22"/>
    </reaction>
</comment>
<dbReference type="EC" id="2.7.4.22" evidence="11"/>
<feature type="binding site" evidence="11">
    <location>
        <position position="178"/>
    </location>
    <ligand>
        <name>ATP</name>
        <dbReference type="ChEBI" id="CHEBI:30616"/>
    </ligand>
</feature>
<feature type="binding site" evidence="11">
    <location>
        <position position="65"/>
    </location>
    <ligand>
        <name>ATP</name>
        <dbReference type="ChEBI" id="CHEBI:30616"/>
    </ligand>
</feature>
<dbReference type="PANTHER" id="PTHR42833:SF4">
    <property type="entry name" value="URIDYLATE KINASE PUMPKIN, CHLOROPLASTIC"/>
    <property type="match status" value="1"/>
</dbReference>
<comment type="subunit">
    <text evidence="11">Homohexamer.</text>
</comment>
<dbReference type="GO" id="GO:0005737">
    <property type="term" value="C:cytoplasm"/>
    <property type="evidence" value="ECO:0007669"/>
    <property type="project" value="UniProtKB-SubCell"/>
</dbReference>
<dbReference type="SUPFAM" id="SSF53633">
    <property type="entry name" value="Carbamate kinase-like"/>
    <property type="match status" value="1"/>
</dbReference>
<dbReference type="GO" id="GO:0033862">
    <property type="term" value="F:UMP kinase activity"/>
    <property type="evidence" value="ECO:0007669"/>
    <property type="project" value="UniProtKB-EC"/>
</dbReference>
<evidence type="ECO:0000313" key="13">
    <source>
        <dbReference type="EMBL" id="KKP32040.1"/>
    </source>
</evidence>
<dbReference type="InterPro" id="IPR015963">
    <property type="entry name" value="Uridylate_kinase_bac"/>
</dbReference>
<evidence type="ECO:0000256" key="2">
    <source>
        <dbReference type="ARBA" id="ARBA00004791"/>
    </source>
</evidence>
<comment type="activity regulation">
    <text evidence="11">Inhibited by UTP.</text>
</comment>
<evidence type="ECO:0000256" key="6">
    <source>
        <dbReference type="ARBA" id="ARBA00022741"/>
    </source>
</evidence>
<evidence type="ECO:0000256" key="9">
    <source>
        <dbReference type="ARBA" id="ARBA00022975"/>
    </source>
</evidence>
<evidence type="ECO:0000256" key="3">
    <source>
        <dbReference type="ARBA" id="ARBA00007614"/>
    </source>
</evidence>
<keyword evidence="9 11" id="KW-0665">Pyrimidine biosynthesis</keyword>
<comment type="subcellular location">
    <subcellularLocation>
        <location evidence="1 11">Cytoplasm</location>
    </subcellularLocation>
</comment>
<feature type="binding site" evidence="11">
    <location>
        <position position="83"/>
    </location>
    <ligand>
        <name>UMP</name>
        <dbReference type="ChEBI" id="CHEBI:57865"/>
    </ligand>
</feature>
<dbReference type="InterPro" id="IPR011817">
    <property type="entry name" value="Uridylate_kinase"/>
</dbReference>
<dbReference type="Gene3D" id="3.40.1160.10">
    <property type="entry name" value="Acetylglutamate kinase-like"/>
    <property type="match status" value="1"/>
</dbReference>
<keyword evidence="8 11" id="KW-0067">ATP-binding</keyword>
<dbReference type="PANTHER" id="PTHR42833">
    <property type="entry name" value="URIDYLATE KINASE"/>
    <property type="match status" value="1"/>
</dbReference>
<name>A0A0G0AZQ7_9BACT</name>
<evidence type="ECO:0000256" key="4">
    <source>
        <dbReference type="ARBA" id="ARBA00022490"/>
    </source>
</evidence>
<dbReference type="Pfam" id="PF00696">
    <property type="entry name" value="AA_kinase"/>
    <property type="match status" value="1"/>
</dbReference>
<keyword evidence="7 11" id="KW-0418">Kinase</keyword>
<evidence type="ECO:0000256" key="5">
    <source>
        <dbReference type="ARBA" id="ARBA00022679"/>
    </source>
</evidence>
<keyword evidence="4 11" id="KW-0963">Cytoplasm</keyword>
<evidence type="ECO:0000313" key="14">
    <source>
        <dbReference type="Proteomes" id="UP000034803"/>
    </source>
</evidence>
<comment type="caution">
    <text evidence="11">Lacks conserved residue(s) required for the propagation of feature annotation.</text>
</comment>
<evidence type="ECO:0000256" key="10">
    <source>
        <dbReference type="ARBA" id="ARBA00047767"/>
    </source>
</evidence>
<comment type="caution">
    <text evidence="13">The sequence shown here is derived from an EMBL/GenBank/DDBJ whole genome shotgun (WGS) entry which is preliminary data.</text>
</comment>
<dbReference type="GO" id="GO:0006225">
    <property type="term" value="P:UDP biosynthetic process"/>
    <property type="evidence" value="ECO:0007669"/>
    <property type="project" value="TreeGrafter"/>
</dbReference>
<feature type="binding site" evidence="11">
    <location>
        <begin position="22"/>
        <end position="25"/>
    </location>
    <ligand>
        <name>ATP</name>
        <dbReference type="ChEBI" id="CHEBI:30616"/>
    </ligand>
</feature>
<dbReference type="Proteomes" id="UP000034803">
    <property type="component" value="Unassembled WGS sequence"/>
</dbReference>
<accession>A0A0G0AZQ7</accession>
<dbReference type="PATRIC" id="fig|1618586.3.peg.245"/>
<feature type="binding site" evidence="11">
    <location>
        <position position="181"/>
    </location>
    <ligand>
        <name>ATP</name>
        <dbReference type="ChEBI" id="CHEBI:30616"/>
    </ligand>
</feature>
<dbReference type="GO" id="GO:0005524">
    <property type="term" value="F:ATP binding"/>
    <property type="evidence" value="ECO:0007669"/>
    <property type="project" value="UniProtKB-KW"/>
</dbReference>